<sequence length="239" mass="25513">MVQAAWRGCEETKIRVWQRCIATMVGGSVGTSHPLQLLSALCLAPLNKHPDLTRIICSILNNASVALCNSIIGCTRSRLSLAYPPTQLNPPSPNLVYPAQLSVAPPPNSTACHQPPPPYLSFSSPPTSPLPLLHPSPPYLSFTPPPPHSAPHPPPPSPAASHLYALAVVSASKITPRCRPCYGSFGHLAAVLDLARPLVVESDARMMAAVSTQPMVQSPPWSCTDWKLTVQPQAEAPRV</sequence>
<dbReference type="EMBL" id="BLLF01002276">
    <property type="protein sequence ID" value="GFH23453.1"/>
    <property type="molecule type" value="Genomic_DNA"/>
</dbReference>
<name>A0A699ZLA8_HAELA</name>
<proteinExistence type="predicted"/>
<evidence type="ECO:0000313" key="2">
    <source>
        <dbReference type="Proteomes" id="UP000485058"/>
    </source>
</evidence>
<organism evidence="1 2">
    <name type="scientific">Haematococcus lacustris</name>
    <name type="common">Green alga</name>
    <name type="synonym">Haematococcus pluvialis</name>
    <dbReference type="NCBI Taxonomy" id="44745"/>
    <lineage>
        <taxon>Eukaryota</taxon>
        <taxon>Viridiplantae</taxon>
        <taxon>Chlorophyta</taxon>
        <taxon>core chlorophytes</taxon>
        <taxon>Chlorophyceae</taxon>
        <taxon>CS clade</taxon>
        <taxon>Chlamydomonadales</taxon>
        <taxon>Haematococcaceae</taxon>
        <taxon>Haematococcus</taxon>
    </lineage>
</organism>
<protein>
    <submittedName>
        <fullName evidence="1">Uncharacterized protein</fullName>
    </submittedName>
</protein>
<reference evidence="1 2" key="1">
    <citation type="submission" date="2020-02" db="EMBL/GenBank/DDBJ databases">
        <title>Draft genome sequence of Haematococcus lacustris strain NIES-144.</title>
        <authorList>
            <person name="Morimoto D."/>
            <person name="Nakagawa S."/>
            <person name="Yoshida T."/>
            <person name="Sawayama S."/>
        </authorList>
    </citation>
    <scope>NUCLEOTIDE SEQUENCE [LARGE SCALE GENOMIC DNA]</scope>
    <source>
        <strain evidence="1 2">NIES-144</strain>
    </source>
</reference>
<accession>A0A699ZLA8</accession>
<comment type="caution">
    <text evidence="1">The sequence shown here is derived from an EMBL/GenBank/DDBJ whole genome shotgun (WGS) entry which is preliminary data.</text>
</comment>
<keyword evidence="2" id="KW-1185">Reference proteome</keyword>
<dbReference type="Proteomes" id="UP000485058">
    <property type="component" value="Unassembled WGS sequence"/>
</dbReference>
<evidence type="ECO:0000313" key="1">
    <source>
        <dbReference type="EMBL" id="GFH23453.1"/>
    </source>
</evidence>
<dbReference type="AlphaFoldDB" id="A0A699ZLA8"/>
<gene>
    <name evidence="1" type="ORF">HaLaN_21067</name>
</gene>